<accession>A0A0N0GNJ3</accession>
<organism evidence="1 2">
    <name type="scientific">Amantichitinum ursilacus</name>
    <dbReference type="NCBI Taxonomy" id="857265"/>
    <lineage>
        <taxon>Bacteria</taxon>
        <taxon>Pseudomonadati</taxon>
        <taxon>Pseudomonadota</taxon>
        <taxon>Betaproteobacteria</taxon>
        <taxon>Neisseriales</taxon>
        <taxon>Chitinibacteraceae</taxon>
        <taxon>Amantichitinum</taxon>
    </lineage>
</organism>
<comment type="caution">
    <text evidence="1">The sequence shown here is derived from an EMBL/GenBank/DDBJ whole genome shotgun (WGS) entry which is preliminary data.</text>
</comment>
<dbReference type="PANTHER" id="PTHR43434:SF20">
    <property type="entry name" value="5'-NUCLEOTIDASE"/>
    <property type="match status" value="1"/>
</dbReference>
<dbReference type="Gene3D" id="3.40.50.1000">
    <property type="entry name" value="HAD superfamily/HAD-like"/>
    <property type="match status" value="1"/>
</dbReference>
<evidence type="ECO:0000313" key="2">
    <source>
        <dbReference type="Proteomes" id="UP000037939"/>
    </source>
</evidence>
<dbReference type="InterPro" id="IPR023214">
    <property type="entry name" value="HAD_sf"/>
</dbReference>
<dbReference type="GO" id="GO:0008253">
    <property type="term" value="F:5'-nucleotidase activity"/>
    <property type="evidence" value="ECO:0007669"/>
    <property type="project" value="UniProtKB-EC"/>
</dbReference>
<dbReference type="Proteomes" id="UP000037939">
    <property type="component" value="Unassembled WGS sequence"/>
</dbReference>
<dbReference type="PATRIC" id="fig|857265.3.peg.2160"/>
<dbReference type="GO" id="GO:0005829">
    <property type="term" value="C:cytosol"/>
    <property type="evidence" value="ECO:0007669"/>
    <property type="project" value="TreeGrafter"/>
</dbReference>
<dbReference type="RefSeq" id="WP_053937757.1">
    <property type="nucleotide sequence ID" value="NZ_LAQT01000008.1"/>
</dbReference>
<proteinExistence type="predicted"/>
<keyword evidence="2" id="KW-1185">Reference proteome</keyword>
<dbReference type="PANTHER" id="PTHR43434">
    <property type="entry name" value="PHOSPHOGLYCOLATE PHOSPHATASE"/>
    <property type="match status" value="1"/>
</dbReference>
<dbReference type="InterPro" id="IPR036412">
    <property type="entry name" value="HAD-like_sf"/>
</dbReference>
<keyword evidence="1" id="KW-0378">Hydrolase</keyword>
<name>A0A0N0GNJ3_9NEIS</name>
<protein>
    <submittedName>
        <fullName evidence="1">5'-nucleotidase</fullName>
        <ecNumber evidence="1">3.1.3.5</ecNumber>
    </submittedName>
</protein>
<evidence type="ECO:0000313" key="1">
    <source>
        <dbReference type="EMBL" id="KPC52914.1"/>
    </source>
</evidence>
<sequence>MNYDLILFDLDGTLTDPIQGIGRSINHALQQYGYPLQAEAEISRWIGPPLDISFRAITGSQSDAHIAELVMCYRERYGDVGYAENALYPEIPAALQALTDAGVPMGVCTSKRADFAERILKLFQLDQHFGFVSGGEIGVHKWQQIEALKAAGVASNASLMIGDRAVDITAAKRNGLHSAGVLWGHGGRAELEAESPDWLFASPTELSQLLPR</sequence>
<dbReference type="STRING" id="857265.WG78_10505"/>
<dbReference type="InterPro" id="IPR023198">
    <property type="entry name" value="PGP-like_dom2"/>
</dbReference>
<dbReference type="SUPFAM" id="SSF56784">
    <property type="entry name" value="HAD-like"/>
    <property type="match status" value="1"/>
</dbReference>
<dbReference type="InterPro" id="IPR050155">
    <property type="entry name" value="HAD-like_hydrolase_sf"/>
</dbReference>
<dbReference type="EC" id="3.1.3.5" evidence="1"/>
<dbReference type="AlphaFoldDB" id="A0A0N0GNJ3"/>
<dbReference type="EMBL" id="LAQT01000008">
    <property type="protein sequence ID" value="KPC52914.1"/>
    <property type="molecule type" value="Genomic_DNA"/>
</dbReference>
<dbReference type="InterPro" id="IPR041492">
    <property type="entry name" value="HAD_2"/>
</dbReference>
<reference evidence="1 2" key="1">
    <citation type="submission" date="2015-07" db="EMBL/GenBank/DDBJ databases">
        <title>Draft genome sequence of the Amantichitinum ursilacus IGB-41, a new chitin-degrading bacterium.</title>
        <authorList>
            <person name="Kirstahler P."/>
            <person name="Guenther M."/>
            <person name="Grumaz C."/>
            <person name="Rupp S."/>
            <person name="Zibek S."/>
            <person name="Sohn K."/>
        </authorList>
    </citation>
    <scope>NUCLEOTIDE SEQUENCE [LARGE SCALE GENOMIC DNA]</scope>
    <source>
        <strain evidence="1 2">IGB-41</strain>
    </source>
</reference>
<dbReference type="Gene3D" id="1.10.150.240">
    <property type="entry name" value="Putative phosphatase, domain 2"/>
    <property type="match status" value="1"/>
</dbReference>
<dbReference type="Pfam" id="PF13419">
    <property type="entry name" value="HAD_2"/>
    <property type="match status" value="1"/>
</dbReference>
<dbReference type="SFLD" id="SFLDS00003">
    <property type="entry name" value="Haloacid_Dehalogenase"/>
    <property type="match status" value="1"/>
</dbReference>
<dbReference type="GO" id="GO:0004713">
    <property type="term" value="F:protein tyrosine kinase activity"/>
    <property type="evidence" value="ECO:0007669"/>
    <property type="project" value="TreeGrafter"/>
</dbReference>
<dbReference type="OrthoDB" id="5293434at2"/>
<gene>
    <name evidence="1" type="ORF">WG78_10505</name>
</gene>
<dbReference type="SFLD" id="SFLDG01129">
    <property type="entry name" value="C1.5:_HAD__Beta-PGM__Phosphata"/>
    <property type="match status" value="1"/>
</dbReference>